<keyword evidence="1" id="KW-1133">Transmembrane helix</keyword>
<dbReference type="EMBL" id="LBBT01000256">
    <property type="protein sequence ID" value="KKY00593.1"/>
    <property type="molecule type" value="Genomic_DNA"/>
</dbReference>
<keyword evidence="3" id="KW-1185">Reference proteome</keyword>
<dbReference type="RefSeq" id="WP_046823659.1">
    <property type="nucleotide sequence ID" value="NZ_LBBT01000256.1"/>
</dbReference>
<organism evidence="2 3">
    <name type="scientific">Paraclostridium benzoelyticum</name>
    <dbReference type="NCBI Taxonomy" id="1629550"/>
    <lineage>
        <taxon>Bacteria</taxon>
        <taxon>Bacillati</taxon>
        <taxon>Bacillota</taxon>
        <taxon>Clostridia</taxon>
        <taxon>Peptostreptococcales</taxon>
        <taxon>Peptostreptococcaceae</taxon>
        <taxon>Paraclostridium</taxon>
    </lineage>
</organism>
<dbReference type="AlphaFoldDB" id="A0A0M3DE88"/>
<accession>A0A0M3DE88</accession>
<sequence length="112" mass="12765">MKNFLKSIWLCLGLIVLNQGIFALVSIVGMIFLKDSNKINEYTYIIVFVGHVITLILLQLIYSIYGKKLLSKKIIKNINFKYTLNITLFGIGLSIILQSLTQILIKIIPSYI</sequence>
<evidence type="ECO:0000313" key="2">
    <source>
        <dbReference type="EMBL" id="KKY00593.1"/>
    </source>
</evidence>
<name>A0A0M3DE88_9FIRM</name>
<feature type="transmembrane region" description="Helical" evidence="1">
    <location>
        <begin position="86"/>
        <end position="108"/>
    </location>
</feature>
<evidence type="ECO:0000256" key="1">
    <source>
        <dbReference type="SAM" id="Phobius"/>
    </source>
</evidence>
<keyword evidence="1" id="KW-0472">Membrane</keyword>
<keyword evidence="1" id="KW-0812">Transmembrane</keyword>
<evidence type="ECO:0000313" key="3">
    <source>
        <dbReference type="Proteomes" id="UP000034407"/>
    </source>
</evidence>
<protein>
    <submittedName>
        <fullName evidence="2">Uncharacterized protein</fullName>
    </submittedName>
</protein>
<reference evidence="2 3" key="1">
    <citation type="submission" date="2015-04" db="EMBL/GenBank/DDBJ databases">
        <title>Microcin producing Clostridium sp. JC272T.</title>
        <authorList>
            <person name="Jyothsna T."/>
            <person name="Sasikala C."/>
            <person name="Ramana C."/>
        </authorList>
    </citation>
    <scope>NUCLEOTIDE SEQUENCE [LARGE SCALE GENOMIC DNA]</scope>
    <source>
        <strain evidence="2 3">JC272</strain>
    </source>
</reference>
<feature type="transmembrane region" description="Helical" evidence="1">
    <location>
        <begin position="7"/>
        <end position="32"/>
    </location>
</feature>
<dbReference type="Proteomes" id="UP000034407">
    <property type="component" value="Unassembled WGS sequence"/>
</dbReference>
<proteinExistence type="predicted"/>
<gene>
    <name evidence="2" type="ORF">VN21_13180</name>
</gene>
<feature type="transmembrane region" description="Helical" evidence="1">
    <location>
        <begin position="44"/>
        <end position="65"/>
    </location>
</feature>
<comment type="caution">
    <text evidence="2">The sequence shown here is derived from an EMBL/GenBank/DDBJ whole genome shotgun (WGS) entry which is preliminary data.</text>
</comment>
<dbReference type="PATRIC" id="fig|1629550.3.peg.2086"/>